<dbReference type="OrthoDB" id="3561817at2759"/>
<dbReference type="HOGENOM" id="CLU_443424_0_0_1"/>
<feature type="compositionally biased region" description="Polar residues" evidence="1">
    <location>
        <begin position="559"/>
        <end position="570"/>
    </location>
</feature>
<evidence type="ECO:0000256" key="1">
    <source>
        <dbReference type="SAM" id="MobiDB-lite"/>
    </source>
</evidence>
<feature type="compositionally biased region" description="Low complexity" evidence="1">
    <location>
        <begin position="542"/>
        <end position="558"/>
    </location>
</feature>
<keyword evidence="3" id="KW-1185">Reference proteome</keyword>
<feature type="region of interest" description="Disordered" evidence="1">
    <location>
        <begin position="537"/>
        <end position="593"/>
    </location>
</feature>
<dbReference type="KEGG" id="cthr:CTHT_0010340"/>
<accession>G0S0K5</accession>
<evidence type="ECO:0000313" key="3">
    <source>
        <dbReference type="Proteomes" id="UP000008066"/>
    </source>
</evidence>
<organism evidence="3">
    <name type="scientific">Chaetomium thermophilum (strain DSM 1495 / CBS 144.50 / IMI 039719)</name>
    <name type="common">Thermochaetoides thermophila</name>
    <dbReference type="NCBI Taxonomy" id="759272"/>
    <lineage>
        <taxon>Eukaryota</taxon>
        <taxon>Fungi</taxon>
        <taxon>Dikarya</taxon>
        <taxon>Ascomycota</taxon>
        <taxon>Pezizomycotina</taxon>
        <taxon>Sordariomycetes</taxon>
        <taxon>Sordariomycetidae</taxon>
        <taxon>Sordariales</taxon>
        <taxon>Chaetomiaceae</taxon>
        <taxon>Thermochaetoides</taxon>
    </lineage>
</organism>
<dbReference type="EMBL" id="GL988038">
    <property type="protein sequence ID" value="EGS23123.1"/>
    <property type="molecule type" value="Genomic_DNA"/>
</dbReference>
<proteinExistence type="predicted"/>
<evidence type="ECO:0000313" key="2">
    <source>
        <dbReference type="EMBL" id="EGS23123.1"/>
    </source>
</evidence>
<dbReference type="GeneID" id="18255072"/>
<name>G0S0K5_CHATD</name>
<dbReference type="RefSeq" id="XP_006691557.1">
    <property type="nucleotide sequence ID" value="XM_006691494.1"/>
</dbReference>
<feature type="region of interest" description="Disordered" evidence="1">
    <location>
        <begin position="360"/>
        <end position="380"/>
    </location>
</feature>
<gene>
    <name evidence="2" type="ORF">CTHT_0010340</name>
</gene>
<dbReference type="Proteomes" id="UP000008066">
    <property type="component" value="Unassembled WGS sequence"/>
</dbReference>
<protein>
    <submittedName>
        <fullName evidence="2">Uncharacterized protein</fullName>
    </submittedName>
</protein>
<dbReference type="AlphaFoldDB" id="G0S0K5"/>
<reference evidence="2 3" key="1">
    <citation type="journal article" date="2011" name="Cell">
        <title>Insight into structure and assembly of the nuclear pore complex by utilizing the genome of a eukaryotic thermophile.</title>
        <authorList>
            <person name="Amlacher S."/>
            <person name="Sarges P."/>
            <person name="Flemming D."/>
            <person name="van Noort V."/>
            <person name="Kunze R."/>
            <person name="Devos D.P."/>
            <person name="Arumugam M."/>
            <person name="Bork P."/>
            <person name="Hurt E."/>
        </authorList>
    </citation>
    <scope>NUCLEOTIDE SEQUENCE [LARGE SCALE GENOMIC DNA]</scope>
    <source>
        <strain evidence="3">DSM 1495 / CBS 144.50 / IMI 039719</strain>
    </source>
</reference>
<sequence length="616" mass="66785">MREKRAPFMQTGTALVQAGRWEFELVEAQLSSLYSLAQAGKSGYDRGQRPGVVNLSVRTLNTSPSLCSRAITLLECWLLAALRRAREEKAKELNATVSVIEKLLSAINNAEKNLNGNIEKKVGKPILTFAPSSSRLLPQGSGPSNHSLFPFPLFLPLILGFDQSEEATLPEMSSSSAGILAALRKAHEERVKEPNAVITVAEKLLRAIEDVKNSPENNLEKKIAKPIITKLHSFSIQATLAKEGPVSLPGPNLPDTASWIVTPTELKNAVLAALKRARDQVKVLNTTISIIGKLVGAIAMVENQLKSSLEKQVGKPIIDKLHSFLIQESMKTTRVVTPSPAAIPVPFESTIPAATNIPDIPTNRAQDEVPPTPAPPKQPRWADVAATPLQFHQQTSHTQPPFSERLSSSDGSRCESGTWIVVLRRQCPSFRLFDSDPTIPLSHNPQIYSCERCFGFHHRDKYRYAAVCSKCGGPAHNHTGCRPIPQCPNCLSPAAPGHRDCPAFPKVSQGRVLKPTREQRAAFRKAGRAAYKAKVAELRKNTSTPPAALSPSSSKPTLNDNNSSRQNSPDTIAESAPSKAHTVGLGASPSSNWVLVSRSPGTIRCVATPDSALWGR</sequence>